<feature type="transmembrane region" description="Helical" evidence="1">
    <location>
        <begin position="41"/>
        <end position="60"/>
    </location>
</feature>
<keyword evidence="1" id="KW-0812">Transmembrane</keyword>
<organism evidence="2 3">
    <name type="scientific">Candidatus Dehalogenimonas loeffleri</name>
    <dbReference type="NCBI Taxonomy" id="3127115"/>
    <lineage>
        <taxon>Bacteria</taxon>
        <taxon>Bacillati</taxon>
        <taxon>Chloroflexota</taxon>
        <taxon>Dehalococcoidia</taxon>
        <taxon>Dehalococcoidales</taxon>
        <taxon>Dehalococcoidaceae</taxon>
        <taxon>Dehalogenimonas</taxon>
    </lineage>
</organism>
<feature type="transmembrane region" description="Helical" evidence="1">
    <location>
        <begin position="171"/>
        <end position="190"/>
    </location>
</feature>
<accession>A0ABZ2J347</accession>
<evidence type="ECO:0000313" key="2">
    <source>
        <dbReference type="EMBL" id="WWX25297.1"/>
    </source>
</evidence>
<dbReference type="SUPFAM" id="SSF48317">
    <property type="entry name" value="Acid phosphatase/Vanadium-dependent haloperoxidase"/>
    <property type="match status" value="1"/>
</dbReference>
<evidence type="ECO:0000256" key="1">
    <source>
        <dbReference type="SAM" id="Phobius"/>
    </source>
</evidence>
<name>A0ABZ2J347_9CHLR</name>
<keyword evidence="1" id="KW-1133">Transmembrane helix</keyword>
<reference evidence="2 3" key="1">
    <citation type="submission" date="2024-03" db="EMBL/GenBank/DDBJ databases">
        <title>A Dehalogenimonas Isolated from Estuarine Sediments Dihaloeliminates Chlorinated Alkanes.</title>
        <authorList>
            <person name="Yang Y."/>
            <person name="Wang H."/>
        </authorList>
    </citation>
    <scope>NUCLEOTIDE SEQUENCE [LARGE SCALE GENOMIC DNA]</scope>
    <source>
        <strain evidence="2 3">W</strain>
    </source>
</reference>
<feature type="transmembrane region" description="Helical" evidence="1">
    <location>
        <begin position="137"/>
        <end position="159"/>
    </location>
</feature>
<keyword evidence="1" id="KW-0472">Membrane</keyword>
<feature type="transmembrane region" description="Helical" evidence="1">
    <location>
        <begin position="104"/>
        <end position="125"/>
    </location>
</feature>
<dbReference type="Proteomes" id="UP001375370">
    <property type="component" value="Chromosome"/>
</dbReference>
<dbReference type="EMBL" id="CP146612">
    <property type="protein sequence ID" value="WWX25297.1"/>
    <property type="molecule type" value="Genomic_DNA"/>
</dbReference>
<protein>
    <submittedName>
        <fullName evidence="2">Phosphatidic acid phosphatase</fullName>
    </submittedName>
</protein>
<feature type="transmembrane region" description="Helical" evidence="1">
    <location>
        <begin position="80"/>
        <end position="98"/>
    </location>
</feature>
<evidence type="ECO:0000313" key="3">
    <source>
        <dbReference type="Proteomes" id="UP001375370"/>
    </source>
</evidence>
<sequence>MTQTKIANYISDGLNPLALGIIILAAVSFDAAATTSEAVRWFLLVTVLNILPVLTVAIFLVRSGRMDALFSNRRHQRHRIYVIGLFFTVMTLLLLNWMNAPAAIFAVLVITLVTVVTFAAVNLWWKISVHTSTTSAFVVILHVLYGWWALPSLLLLPAMAWSRVKLAQHTLGQVIAGAVVSAVIVLVIFFQNGLI</sequence>
<gene>
    <name evidence="2" type="ORF">V8247_08600</name>
</gene>
<dbReference type="RefSeq" id="WP_338737437.1">
    <property type="nucleotide sequence ID" value="NZ_CP146612.1"/>
</dbReference>
<proteinExistence type="predicted"/>
<feature type="transmembrane region" description="Helical" evidence="1">
    <location>
        <begin position="12"/>
        <end position="29"/>
    </location>
</feature>
<keyword evidence="3" id="KW-1185">Reference proteome</keyword>
<dbReference type="InterPro" id="IPR036938">
    <property type="entry name" value="PAP2/HPO_sf"/>
</dbReference>